<evidence type="ECO:0000313" key="1">
    <source>
        <dbReference type="EMBL" id="MBD2867238.1"/>
    </source>
</evidence>
<protein>
    <submittedName>
        <fullName evidence="1">Uncharacterized protein</fullName>
    </submittedName>
</protein>
<keyword evidence="2" id="KW-1185">Reference proteome</keyword>
<accession>A0A927CFP9</accession>
<sequence>MKNSTFKKRALWFINTEIERVLLNLKSGAVNREHAMGSLNTLYHIASAMRDSDAMINLCKIIDRVRDTDERLGILHIPEISMKSYY</sequence>
<dbReference type="Proteomes" id="UP000632125">
    <property type="component" value="Unassembled WGS sequence"/>
</dbReference>
<proteinExistence type="predicted"/>
<name>A0A927CFP9_9BACL</name>
<organism evidence="1 2">
    <name type="scientific">Paenibacillus arenilitoris</name>
    <dbReference type="NCBI Taxonomy" id="2772299"/>
    <lineage>
        <taxon>Bacteria</taxon>
        <taxon>Bacillati</taxon>
        <taxon>Bacillota</taxon>
        <taxon>Bacilli</taxon>
        <taxon>Bacillales</taxon>
        <taxon>Paenibacillaceae</taxon>
        <taxon>Paenibacillus</taxon>
    </lineage>
</organism>
<reference evidence="1" key="1">
    <citation type="submission" date="2020-09" db="EMBL/GenBank/DDBJ databases">
        <title>A novel bacterium of genus Paenibacillus, isolated from South China Sea.</title>
        <authorList>
            <person name="Huang H."/>
            <person name="Mo K."/>
            <person name="Hu Y."/>
        </authorList>
    </citation>
    <scope>NUCLEOTIDE SEQUENCE</scope>
    <source>
        <strain evidence="1">IB182493</strain>
    </source>
</reference>
<dbReference type="AlphaFoldDB" id="A0A927CFP9"/>
<dbReference type="EMBL" id="JACXIY010000001">
    <property type="protein sequence ID" value="MBD2867238.1"/>
    <property type="molecule type" value="Genomic_DNA"/>
</dbReference>
<gene>
    <name evidence="1" type="ORF">IDH41_01515</name>
</gene>
<comment type="caution">
    <text evidence="1">The sequence shown here is derived from an EMBL/GenBank/DDBJ whole genome shotgun (WGS) entry which is preliminary data.</text>
</comment>
<dbReference type="RefSeq" id="WP_190857617.1">
    <property type="nucleotide sequence ID" value="NZ_JACXIY010000001.1"/>
</dbReference>
<evidence type="ECO:0000313" key="2">
    <source>
        <dbReference type="Proteomes" id="UP000632125"/>
    </source>
</evidence>